<dbReference type="EMBL" id="CM056741">
    <property type="protein sequence ID" value="KAJ8688101.1"/>
    <property type="molecule type" value="Genomic_DNA"/>
</dbReference>
<accession>A0ACC2PX49</accession>
<name>A0ACC2PX49_9HYME</name>
<protein>
    <submittedName>
        <fullName evidence="1">Uncharacterized protein</fullName>
    </submittedName>
</protein>
<reference evidence="1" key="1">
    <citation type="submission" date="2023-04" db="EMBL/GenBank/DDBJ databases">
        <title>A chromosome-level genome assembly of the parasitoid wasp Eretmocerus hayati.</title>
        <authorList>
            <person name="Zhong Y."/>
            <person name="Liu S."/>
            <person name="Liu Y."/>
        </authorList>
    </citation>
    <scope>NUCLEOTIDE SEQUENCE</scope>
    <source>
        <strain evidence="1">ZJU_SS_LIU_2023</strain>
    </source>
</reference>
<evidence type="ECO:0000313" key="1">
    <source>
        <dbReference type="EMBL" id="KAJ8688101.1"/>
    </source>
</evidence>
<keyword evidence="2" id="KW-1185">Reference proteome</keyword>
<gene>
    <name evidence="1" type="ORF">QAD02_023896</name>
</gene>
<dbReference type="Proteomes" id="UP001239111">
    <property type="component" value="Chromosome 1"/>
</dbReference>
<evidence type="ECO:0000313" key="2">
    <source>
        <dbReference type="Proteomes" id="UP001239111"/>
    </source>
</evidence>
<sequence>MATVEELRAEFADSLAREKKLNEDLEEIRQQLKTLDVEITPSAPKNVNNSKATGKRPAEEDENQSCSKKDMKKPASNEQMQIITPVQDTSSQQKTDSSQIRNDMSDESSTGPAKDHEKSHEQNNLQSQKVFIPNHLMTRQGVIKNVPIYITGGEIMENLVARDPQMGNLQVLNIRRFVTRRKNKEGQMVEYPTKTVQFTFRGQYLPPRVSMYKIYLRVEAYCPQVRQCYRCFNFGHMKSNCKSTQELCVDCGEAAHNAENPCPRQNLDPQCKNCKLSHKATDRSCEVRKRQQEIRDIASTNNVSVPEAKKMFVGRRQFISNVIEFPTLKNRLGSNDPQSQVYPSRTPNLDQMDSYAKKASSTQKIKDNLRLTPMKQAHRSPTSNPTSQSYNVGVTTSPSLYHKKSEEPAPISKNKISQKHSYEKYLKLEEERKKLLIHPSGHSPNMNFSQINESWPPTASSNSIQSQIIAWEQLKSSGNHEWEEDDEQDDDDFSDGGEADAVRPSVAASTTVVTQSSKTTTTASTQSTTTTMTSGCCGPIATPGPTPHMPHAGVMAAGEAFRQMCQGTPYASWANAMVPPPSTHLATGDAFADSPISPDPRNPRLGHGHGGSSEVPAKKLASTELDGLADEVAGLDLKTNAKGTGTKTAEPSPKEQAPPPASDGQKAKGRGRRGGKKNATEATQSESAEAAAVAPNTPKPASTAAPKPPTPVPPTPTPSMAPWGSPLGIPTLSLLADARDAGNARDAAKSQAS</sequence>
<organism evidence="1 2">
    <name type="scientific">Eretmocerus hayati</name>
    <dbReference type="NCBI Taxonomy" id="131215"/>
    <lineage>
        <taxon>Eukaryota</taxon>
        <taxon>Metazoa</taxon>
        <taxon>Ecdysozoa</taxon>
        <taxon>Arthropoda</taxon>
        <taxon>Hexapoda</taxon>
        <taxon>Insecta</taxon>
        <taxon>Pterygota</taxon>
        <taxon>Neoptera</taxon>
        <taxon>Endopterygota</taxon>
        <taxon>Hymenoptera</taxon>
        <taxon>Apocrita</taxon>
        <taxon>Proctotrupomorpha</taxon>
        <taxon>Chalcidoidea</taxon>
        <taxon>Aphelinidae</taxon>
        <taxon>Aphelininae</taxon>
        <taxon>Eretmocerus</taxon>
    </lineage>
</organism>
<proteinExistence type="predicted"/>
<comment type="caution">
    <text evidence="1">The sequence shown here is derived from an EMBL/GenBank/DDBJ whole genome shotgun (WGS) entry which is preliminary data.</text>
</comment>